<dbReference type="Pfam" id="PF00650">
    <property type="entry name" value="CRAL_TRIO"/>
    <property type="match status" value="1"/>
</dbReference>
<reference evidence="2 3" key="1">
    <citation type="journal article" date="2022" name="Allergy">
        <title>Genome assembly and annotation of Periplaneta americana reveal a comprehensive cockroach allergen profile.</title>
        <authorList>
            <person name="Wang L."/>
            <person name="Xiong Q."/>
            <person name="Saelim N."/>
            <person name="Wang L."/>
            <person name="Nong W."/>
            <person name="Wan A.T."/>
            <person name="Shi M."/>
            <person name="Liu X."/>
            <person name="Cao Q."/>
            <person name="Hui J.H.L."/>
            <person name="Sookrung N."/>
            <person name="Leung T.F."/>
            <person name="Tungtrongchitr A."/>
            <person name="Tsui S.K.W."/>
        </authorList>
    </citation>
    <scope>NUCLEOTIDE SEQUENCE [LARGE SCALE GENOMIC DNA]</scope>
    <source>
        <strain evidence="2">PWHHKU_190912</strain>
    </source>
</reference>
<feature type="domain" description="CRAL-TRIO" evidence="1">
    <location>
        <begin position="1"/>
        <end position="136"/>
    </location>
</feature>
<evidence type="ECO:0000313" key="2">
    <source>
        <dbReference type="EMBL" id="KAJ4426594.1"/>
    </source>
</evidence>
<evidence type="ECO:0000313" key="3">
    <source>
        <dbReference type="Proteomes" id="UP001148838"/>
    </source>
</evidence>
<dbReference type="PANTHER" id="PTHR10174">
    <property type="entry name" value="ALPHA-TOCOPHEROL TRANSFER PROTEIN-RELATED"/>
    <property type="match status" value="1"/>
</dbReference>
<dbReference type="PROSITE" id="PS50191">
    <property type="entry name" value="CRAL_TRIO"/>
    <property type="match status" value="1"/>
</dbReference>
<dbReference type="SUPFAM" id="SSF52087">
    <property type="entry name" value="CRAL/TRIO domain"/>
    <property type="match status" value="1"/>
</dbReference>
<dbReference type="Proteomes" id="UP001148838">
    <property type="component" value="Unassembled WGS sequence"/>
</dbReference>
<gene>
    <name evidence="2" type="ORF">ANN_26392</name>
</gene>
<evidence type="ECO:0000259" key="1">
    <source>
        <dbReference type="PROSITE" id="PS50191"/>
    </source>
</evidence>
<dbReference type="PANTHER" id="PTHR10174:SF208">
    <property type="entry name" value="CRAL-TRIO DOMAIN-CONTAINING PROTEIN DDB_G0278031"/>
    <property type="match status" value="1"/>
</dbReference>
<comment type="caution">
    <text evidence="2">The sequence shown here is derived from an EMBL/GenBank/DDBJ whole genome shotgun (WGS) entry which is preliminary data.</text>
</comment>
<dbReference type="InterPro" id="IPR036865">
    <property type="entry name" value="CRAL-TRIO_dom_sf"/>
</dbReference>
<protein>
    <recommendedName>
        <fullName evidence="1">CRAL-TRIO domain-containing protein</fullName>
    </recommendedName>
</protein>
<dbReference type="InterPro" id="IPR001251">
    <property type="entry name" value="CRAL-TRIO_dom"/>
</dbReference>
<sequence length="151" mass="16978">MFRRCFSILSDFTTTAGSGDRTSLLLGLKETTPNAKAFSTRMKALHIINAPSYAEVFLAITKAVFSSKLTSRVRIFLLKFCNYLIIETIRLGIVLKRKKTYNFQIFVHGKDLTNFSKQVPRMCLPDDLGGTGGSLQENWGKYSTITTSSEY</sequence>
<dbReference type="Gene3D" id="3.40.525.10">
    <property type="entry name" value="CRAL-TRIO lipid binding domain"/>
    <property type="match status" value="1"/>
</dbReference>
<organism evidence="2 3">
    <name type="scientific">Periplaneta americana</name>
    <name type="common">American cockroach</name>
    <name type="synonym">Blatta americana</name>
    <dbReference type="NCBI Taxonomy" id="6978"/>
    <lineage>
        <taxon>Eukaryota</taxon>
        <taxon>Metazoa</taxon>
        <taxon>Ecdysozoa</taxon>
        <taxon>Arthropoda</taxon>
        <taxon>Hexapoda</taxon>
        <taxon>Insecta</taxon>
        <taxon>Pterygota</taxon>
        <taxon>Neoptera</taxon>
        <taxon>Polyneoptera</taxon>
        <taxon>Dictyoptera</taxon>
        <taxon>Blattodea</taxon>
        <taxon>Blattoidea</taxon>
        <taxon>Blattidae</taxon>
        <taxon>Blattinae</taxon>
        <taxon>Periplaneta</taxon>
    </lineage>
</organism>
<proteinExistence type="predicted"/>
<accession>A0ABQ8RY29</accession>
<dbReference type="EMBL" id="JAJSOF020000039">
    <property type="protein sequence ID" value="KAJ4426594.1"/>
    <property type="molecule type" value="Genomic_DNA"/>
</dbReference>
<keyword evidence="3" id="KW-1185">Reference proteome</keyword>
<name>A0ABQ8RY29_PERAM</name>